<keyword evidence="13" id="KW-0961">Cell wall biogenesis/degradation</keyword>
<dbReference type="GO" id="GO:0009277">
    <property type="term" value="C:fungal-type cell wall"/>
    <property type="evidence" value="ECO:0007669"/>
    <property type="project" value="TreeGrafter"/>
</dbReference>
<dbReference type="Pfam" id="PF00722">
    <property type="entry name" value="Glyco_hydro_16"/>
    <property type="match status" value="1"/>
</dbReference>
<feature type="domain" description="GH16" evidence="21">
    <location>
        <begin position="24"/>
        <end position="230"/>
    </location>
</feature>
<dbReference type="AlphaFoldDB" id="A0A225ASA8"/>
<dbReference type="GO" id="GO:0098552">
    <property type="term" value="C:side of membrane"/>
    <property type="evidence" value="ECO:0007669"/>
    <property type="project" value="UniProtKB-KW"/>
</dbReference>
<evidence type="ECO:0000256" key="20">
    <source>
        <dbReference type="SAM" id="SignalP"/>
    </source>
</evidence>
<keyword evidence="3" id="KW-1003">Cell membrane</keyword>
<dbReference type="PIRSF" id="PIRSF037299">
    <property type="entry name" value="Glycosidase_CRH1_prd"/>
    <property type="match status" value="1"/>
</dbReference>
<gene>
    <name evidence="22" type="ORF">UA08_00986</name>
</gene>
<keyword evidence="23" id="KW-1185">Reference proteome</keyword>
<evidence type="ECO:0000256" key="6">
    <source>
        <dbReference type="ARBA" id="ARBA00022679"/>
    </source>
</evidence>
<accession>A0A225ASA8</accession>
<dbReference type="GO" id="GO:0016757">
    <property type="term" value="F:glycosyltransferase activity"/>
    <property type="evidence" value="ECO:0007669"/>
    <property type="project" value="UniProtKB-KW"/>
</dbReference>
<evidence type="ECO:0000256" key="10">
    <source>
        <dbReference type="ARBA" id="ARBA00023180"/>
    </source>
</evidence>
<keyword evidence="19" id="KW-1133">Transmembrane helix</keyword>
<dbReference type="RefSeq" id="XP_020124001.1">
    <property type="nucleotide sequence ID" value="XM_020260852.1"/>
</dbReference>
<keyword evidence="10" id="KW-0325">Glycoprotein</keyword>
<dbReference type="GO" id="GO:0005975">
    <property type="term" value="P:carbohydrate metabolic process"/>
    <property type="evidence" value="ECO:0007669"/>
    <property type="project" value="InterPro"/>
</dbReference>
<feature type="compositionally biased region" description="Low complexity" evidence="18">
    <location>
        <begin position="376"/>
        <end position="411"/>
    </location>
</feature>
<evidence type="ECO:0000256" key="14">
    <source>
        <dbReference type="ARBA" id="ARBA00038074"/>
    </source>
</evidence>
<feature type="active site" description="Proton donor" evidence="16">
    <location>
        <position position="125"/>
    </location>
</feature>
<evidence type="ECO:0000259" key="21">
    <source>
        <dbReference type="PROSITE" id="PS51762"/>
    </source>
</evidence>
<keyword evidence="12" id="KW-0326">Glycosidase</keyword>
<dbReference type="GO" id="GO:0005886">
    <property type="term" value="C:plasma membrane"/>
    <property type="evidence" value="ECO:0007669"/>
    <property type="project" value="UniProtKB-SubCell"/>
</dbReference>
<dbReference type="CDD" id="cd02183">
    <property type="entry name" value="GH16_fungal_CRH1_transglycosylase"/>
    <property type="match status" value="1"/>
</dbReference>
<proteinExistence type="inferred from homology"/>
<comment type="caution">
    <text evidence="22">The sequence shown here is derived from an EMBL/GenBank/DDBJ whole genome shotgun (WGS) entry which is preliminary data.</text>
</comment>
<evidence type="ECO:0000256" key="2">
    <source>
        <dbReference type="ARBA" id="ARBA00004609"/>
    </source>
</evidence>
<dbReference type="PROSITE" id="PS51762">
    <property type="entry name" value="GH16_2"/>
    <property type="match status" value="1"/>
</dbReference>
<dbReference type="Proteomes" id="UP000214365">
    <property type="component" value="Unassembled WGS sequence"/>
</dbReference>
<dbReference type="OrthoDB" id="4781at2759"/>
<keyword evidence="9 15" id="KW-0472">Membrane</keyword>
<name>A0A225ASA8_TALAT</name>
<keyword evidence="8 15" id="KW-0378">Hydrolase</keyword>
<evidence type="ECO:0000256" key="9">
    <source>
        <dbReference type="ARBA" id="ARBA00023136"/>
    </source>
</evidence>
<evidence type="ECO:0000256" key="5">
    <source>
        <dbReference type="ARBA" id="ARBA00022676"/>
    </source>
</evidence>
<dbReference type="PANTHER" id="PTHR10963">
    <property type="entry name" value="GLYCOSYL HYDROLASE-RELATED"/>
    <property type="match status" value="1"/>
</dbReference>
<feature type="region of interest" description="Disordered" evidence="18">
    <location>
        <begin position="273"/>
        <end position="351"/>
    </location>
</feature>
<evidence type="ECO:0000256" key="11">
    <source>
        <dbReference type="ARBA" id="ARBA00023288"/>
    </source>
</evidence>
<keyword evidence="19" id="KW-0812">Transmembrane</keyword>
<dbReference type="InterPro" id="IPR050546">
    <property type="entry name" value="Glycosyl_Hydrlase_16"/>
</dbReference>
<keyword evidence="17" id="KW-1015">Disulfide bond</keyword>
<keyword evidence="5" id="KW-0328">Glycosyltransferase</keyword>
<dbReference type="STRING" id="1441469.A0A225ASA8"/>
<protein>
    <recommendedName>
        <fullName evidence="15">Crh-like protein</fullName>
        <ecNumber evidence="15">3.2.-.-</ecNumber>
    </recommendedName>
</protein>
<evidence type="ECO:0000256" key="15">
    <source>
        <dbReference type="PIRNR" id="PIRNR037299"/>
    </source>
</evidence>
<evidence type="ECO:0000256" key="17">
    <source>
        <dbReference type="PIRSR" id="PIRSR037299-2"/>
    </source>
</evidence>
<evidence type="ECO:0000256" key="3">
    <source>
        <dbReference type="ARBA" id="ARBA00022475"/>
    </source>
</evidence>
<dbReference type="SUPFAM" id="SSF49899">
    <property type="entry name" value="Concanavalin A-like lectins/glucanases"/>
    <property type="match status" value="1"/>
</dbReference>
<feature type="signal peptide" evidence="20">
    <location>
        <begin position="1"/>
        <end position="22"/>
    </location>
</feature>
<feature type="active site" description="Nucleophile" evidence="16">
    <location>
        <position position="121"/>
    </location>
</feature>
<evidence type="ECO:0000256" key="19">
    <source>
        <dbReference type="SAM" id="Phobius"/>
    </source>
</evidence>
<feature type="disulfide bond" evidence="17">
    <location>
        <begin position="28"/>
        <end position="35"/>
    </location>
</feature>
<evidence type="ECO:0000256" key="4">
    <source>
        <dbReference type="ARBA" id="ARBA00022622"/>
    </source>
</evidence>
<evidence type="ECO:0000256" key="1">
    <source>
        <dbReference type="ARBA" id="ARBA00000822"/>
    </source>
</evidence>
<feature type="transmembrane region" description="Helical" evidence="19">
    <location>
        <begin position="415"/>
        <end position="435"/>
    </location>
</feature>
<comment type="catalytic activity">
    <reaction evidence="1">
        <text>Random endo-hydrolysis of N-acetyl-beta-D-glucosaminide (1-&gt;4)-beta-linkages in chitin and chitodextrins.</text>
        <dbReference type="EC" id="3.2.1.14"/>
    </reaction>
</comment>
<dbReference type="GO" id="GO:0031505">
    <property type="term" value="P:fungal-type cell wall organization"/>
    <property type="evidence" value="ECO:0007669"/>
    <property type="project" value="TreeGrafter"/>
</dbReference>
<dbReference type="GeneID" id="31000741"/>
<evidence type="ECO:0000256" key="12">
    <source>
        <dbReference type="ARBA" id="ARBA00023295"/>
    </source>
</evidence>
<evidence type="ECO:0000256" key="18">
    <source>
        <dbReference type="SAM" id="MobiDB-lite"/>
    </source>
</evidence>
<keyword evidence="6" id="KW-0808">Transferase</keyword>
<dbReference type="InterPro" id="IPR013320">
    <property type="entry name" value="ConA-like_dom_sf"/>
</dbReference>
<feature type="chain" id="PRO_5012285067" description="Crh-like protein" evidence="20">
    <location>
        <begin position="23"/>
        <end position="436"/>
    </location>
</feature>
<dbReference type="EC" id="3.2.-.-" evidence="15"/>
<keyword evidence="7 20" id="KW-0732">Signal</keyword>
<dbReference type="InterPro" id="IPR017168">
    <property type="entry name" value="CHR-like"/>
</dbReference>
<feature type="region of interest" description="Disordered" evidence="18">
    <location>
        <begin position="363"/>
        <end position="412"/>
    </location>
</feature>
<dbReference type="GO" id="GO:0008843">
    <property type="term" value="F:endochitinase activity"/>
    <property type="evidence" value="ECO:0007669"/>
    <property type="project" value="UniProtKB-EC"/>
</dbReference>
<dbReference type="Gene3D" id="2.60.120.200">
    <property type="match status" value="1"/>
</dbReference>
<comment type="subcellular location">
    <subcellularLocation>
        <location evidence="2">Cell membrane</location>
        <topology evidence="2">Lipid-anchor</topology>
        <topology evidence="2">GPI-anchor</topology>
    </subcellularLocation>
</comment>
<sequence>MHSTLANSAALLLAAAIPMASAQTYTSCNPLDSTCPSDSAMGASLNSDFTAGAADGWTVTAGSITYDGSNGAVFTISAEGDAPTIETTDYFFFGTAEVKMQASPGTGIVSSIVLESDDLDEVDWEALGGYTTYIETNYFGKGYTGSYNRSTNADVSSPQTSFHTYTVNWQRDSIQWLIDGAVVRTLTAEEAGDYFPQTPMRLRIGTWAGGDPNNAEGTIEWAGGVTNYADGPFTAYVQSVSITNENPGSSYTYNGNSGSADSIEVNGAYSASTTSSVAPSTTSTVASTTSTSSSSSTTSTSTSSTSSVVTTSSAAETTTSIPLSTSSSSSSSSSSSTSSTPSSTTTTTTTPAVVSSTTFSSVASSTPTIVVPPPIGVNTTLPSNTTTATGTGSPSGSSTPTATPAPQAGSAMPTASVASSAVALYCFLFAIVAYAL</sequence>
<evidence type="ECO:0000256" key="7">
    <source>
        <dbReference type="ARBA" id="ARBA00022729"/>
    </source>
</evidence>
<evidence type="ECO:0000256" key="16">
    <source>
        <dbReference type="PIRSR" id="PIRSR037299-1"/>
    </source>
</evidence>
<keyword evidence="4" id="KW-0336">GPI-anchor</keyword>
<keyword evidence="11" id="KW-0449">Lipoprotein</keyword>
<organism evidence="22 23">
    <name type="scientific">Talaromyces atroroseus</name>
    <dbReference type="NCBI Taxonomy" id="1441469"/>
    <lineage>
        <taxon>Eukaryota</taxon>
        <taxon>Fungi</taxon>
        <taxon>Dikarya</taxon>
        <taxon>Ascomycota</taxon>
        <taxon>Pezizomycotina</taxon>
        <taxon>Eurotiomycetes</taxon>
        <taxon>Eurotiomycetidae</taxon>
        <taxon>Eurotiales</taxon>
        <taxon>Trichocomaceae</taxon>
        <taxon>Talaromyces</taxon>
        <taxon>Talaromyces sect. Trachyspermi</taxon>
    </lineage>
</organism>
<evidence type="ECO:0000256" key="13">
    <source>
        <dbReference type="ARBA" id="ARBA00023316"/>
    </source>
</evidence>
<comment type="similarity">
    <text evidence="14">Belongs to the glycosyl hydrolase 16 family. CRH1 subfamily.</text>
</comment>
<evidence type="ECO:0000313" key="22">
    <source>
        <dbReference type="EMBL" id="OKL63880.1"/>
    </source>
</evidence>
<dbReference type="InterPro" id="IPR000757">
    <property type="entry name" value="Beta-glucanase-like"/>
</dbReference>
<evidence type="ECO:0000256" key="8">
    <source>
        <dbReference type="ARBA" id="ARBA00022801"/>
    </source>
</evidence>
<dbReference type="PANTHER" id="PTHR10963:SF27">
    <property type="entry name" value="GLYCOSIDASE-RELATED"/>
    <property type="match status" value="1"/>
</dbReference>
<dbReference type="EMBL" id="LFMY01000001">
    <property type="protein sequence ID" value="OKL63880.1"/>
    <property type="molecule type" value="Genomic_DNA"/>
</dbReference>
<evidence type="ECO:0000313" key="23">
    <source>
        <dbReference type="Proteomes" id="UP000214365"/>
    </source>
</evidence>
<reference evidence="22 23" key="1">
    <citation type="submission" date="2015-06" db="EMBL/GenBank/DDBJ databases">
        <title>Talaromyces atroroseus IBT 11181 draft genome.</title>
        <authorList>
            <person name="Rasmussen K.B."/>
            <person name="Rasmussen S."/>
            <person name="Petersen B."/>
            <person name="Sicheritz-Ponten T."/>
            <person name="Mortensen U.H."/>
            <person name="Thrane U."/>
        </authorList>
    </citation>
    <scope>NUCLEOTIDE SEQUENCE [LARGE SCALE GENOMIC DNA]</scope>
    <source>
        <strain evidence="22 23">IBT 11181</strain>
    </source>
</reference>